<evidence type="ECO:0000259" key="3">
    <source>
        <dbReference type="Pfam" id="PF01734"/>
    </source>
</evidence>
<evidence type="ECO:0000256" key="1">
    <source>
        <dbReference type="ARBA" id="ARBA00023098"/>
    </source>
</evidence>
<dbReference type="SUPFAM" id="SSF52151">
    <property type="entry name" value="FabD/lysophospholipase-like"/>
    <property type="match status" value="1"/>
</dbReference>
<keyword evidence="2" id="KW-0472">Membrane</keyword>
<dbReference type="RefSeq" id="WP_310076241.1">
    <property type="nucleotide sequence ID" value="NZ_JAVDVX010000012.1"/>
</dbReference>
<dbReference type="PANTHER" id="PTHR10728">
    <property type="entry name" value="CYTOSOLIC PHOSPHOLIPASE A2"/>
    <property type="match status" value="1"/>
</dbReference>
<evidence type="ECO:0000313" key="4">
    <source>
        <dbReference type="EMBL" id="MDR7092179.1"/>
    </source>
</evidence>
<keyword evidence="2" id="KW-1133">Transmembrane helix</keyword>
<feature type="transmembrane region" description="Helical" evidence="2">
    <location>
        <begin position="185"/>
        <end position="202"/>
    </location>
</feature>
<evidence type="ECO:0000313" key="5">
    <source>
        <dbReference type="Proteomes" id="UP001253595"/>
    </source>
</evidence>
<dbReference type="InterPro" id="IPR002641">
    <property type="entry name" value="PNPLA_dom"/>
</dbReference>
<comment type="caution">
    <text evidence="4">The sequence shown here is derived from an EMBL/GenBank/DDBJ whole genome shotgun (WGS) entry which is preliminary data.</text>
</comment>
<proteinExistence type="predicted"/>
<feature type="domain" description="PNPLA" evidence="3">
    <location>
        <begin position="51"/>
        <end position="162"/>
    </location>
</feature>
<gene>
    <name evidence="4" type="ORF">J2X05_004220</name>
</gene>
<dbReference type="Proteomes" id="UP001253595">
    <property type="component" value="Unassembled WGS sequence"/>
</dbReference>
<dbReference type="Gene3D" id="3.40.1090.10">
    <property type="entry name" value="Cytosolic phospholipase A2 catalytic domain"/>
    <property type="match status" value="2"/>
</dbReference>
<dbReference type="PANTHER" id="PTHR10728:SF40">
    <property type="entry name" value="PATATIN FAMILY PROTEIN"/>
    <property type="match status" value="1"/>
</dbReference>
<keyword evidence="5" id="KW-1185">Reference proteome</keyword>
<dbReference type="EMBL" id="JAVDVX010000012">
    <property type="protein sequence ID" value="MDR7092179.1"/>
    <property type="molecule type" value="Genomic_DNA"/>
</dbReference>
<keyword evidence="1" id="KW-0443">Lipid metabolism</keyword>
<dbReference type="InterPro" id="IPR016035">
    <property type="entry name" value="Acyl_Trfase/lysoPLipase"/>
</dbReference>
<sequence length="811" mass="90764">MNEDLKIEKFQEEVFPQELLEVAKRRANRAENQSADSLKNTFTTDNDLVGLACSGGGIRSASFCLGVIQHLISHKLFSKIDYLSTVSGGGYIGSCVSALAKDNSDNLHLLTDKNGRNEPDALNHIRNYSEYLRAGGFMNGLRTPVLFVEGVLRSVLTFFPLVILAVFATELFLEMIGHFSAEIQFFFPLLLGILPLIGGFILRPLYKDKLSWCGRDRADGRLVIYTVIALTAILTIPLLHFLRNIVGYNATTLLIDINHFVKTQANGIAITGVVLLLAFVVGYIKLRAKLILILSSLLAPVLLVLIYLFFCIQAVNSPFSYHQGDKLSDKVGLNYAGNASGVLDYYEQNIAYQPYVFDAAVAAQLQTLLLPILTSKYIDTQGCAVTAYGNNTIHFDCPPTHWTHIFTTERQAEIDVVIADELSLGFLLRQMGWEKLASALHLPANKTMLRVNQLQLSRGHAEWWIYLMGLAVWLYNFICISINRFSLHPFYRDRLSRTFLISPKDKKLVHVDQLKMSELNGANSSAPYHIINTTLNLQGSSNPQLRSRRSIPFILTKHYCGSDFTGYCPTTALETADKHFNLGTAVAISAAAVSPNMGVGTINPLRFLLTLLNLRLNYWLPNPGKFNQKGKKYNFRFRPPGLPYLIREAFGFASERTAYINCSDGGHLENLGVYELLKRQCKTIICIDAEADPTLAFAGLITLQRYAAIDFGINIKLDVSAIRPADRISASNFAEGIIEYSNGEIGRLLYLKLAFTGREPEYLHYYRNANPLYPHEATSDQYFEETQFEVYRALGHFVAHSAADNLKNLLR</sequence>
<feature type="transmembrane region" description="Helical" evidence="2">
    <location>
        <begin position="222"/>
        <end position="243"/>
    </location>
</feature>
<organism evidence="4 5">
    <name type="scientific">Cellvibrio fibrivorans</name>
    <dbReference type="NCBI Taxonomy" id="126350"/>
    <lineage>
        <taxon>Bacteria</taxon>
        <taxon>Pseudomonadati</taxon>
        <taxon>Pseudomonadota</taxon>
        <taxon>Gammaproteobacteria</taxon>
        <taxon>Cellvibrionales</taxon>
        <taxon>Cellvibrionaceae</taxon>
        <taxon>Cellvibrio</taxon>
    </lineage>
</organism>
<evidence type="ECO:0000256" key="2">
    <source>
        <dbReference type="SAM" id="Phobius"/>
    </source>
</evidence>
<protein>
    <recommendedName>
        <fullName evidence="3">PNPLA domain-containing protein</fullName>
    </recommendedName>
</protein>
<feature type="transmembrane region" description="Helical" evidence="2">
    <location>
        <begin position="151"/>
        <end position="173"/>
    </location>
</feature>
<keyword evidence="2" id="KW-0812">Transmembrane</keyword>
<name>A0ABU1V430_9GAMM</name>
<feature type="transmembrane region" description="Helical" evidence="2">
    <location>
        <begin position="463"/>
        <end position="487"/>
    </location>
</feature>
<reference evidence="4 5" key="1">
    <citation type="submission" date="2023-07" db="EMBL/GenBank/DDBJ databases">
        <title>Sorghum-associated microbial communities from plants grown in Nebraska, USA.</title>
        <authorList>
            <person name="Schachtman D."/>
        </authorList>
    </citation>
    <scope>NUCLEOTIDE SEQUENCE [LARGE SCALE GENOMIC DNA]</scope>
    <source>
        <strain evidence="4 5">BE190</strain>
    </source>
</reference>
<dbReference type="Pfam" id="PF01734">
    <property type="entry name" value="Patatin"/>
    <property type="match status" value="1"/>
</dbReference>
<feature type="transmembrane region" description="Helical" evidence="2">
    <location>
        <begin position="291"/>
        <end position="310"/>
    </location>
</feature>
<feature type="transmembrane region" description="Helical" evidence="2">
    <location>
        <begin position="263"/>
        <end position="284"/>
    </location>
</feature>
<accession>A0ABU1V430</accession>